<dbReference type="STRING" id="990712.SAMN05216257_104130"/>
<dbReference type="InterPro" id="IPR006076">
    <property type="entry name" value="FAD-dep_OxRdtase"/>
</dbReference>
<dbReference type="GO" id="GO:0016491">
    <property type="term" value="F:oxidoreductase activity"/>
    <property type="evidence" value="ECO:0007669"/>
    <property type="project" value="UniProtKB-KW"/>
</dbReference>
<dbReference type="Proteomes" id="UP000199328">
    <property type="component" value="Unassembled WGS sequence"/>
</dbReference>
<evidence type="ECO:0000259" key="2">
    <source>
        <dbReference type="Pfam" id="PF01266"/>
    </source>
</evidence>
<dbReference type="Gene3D" id="3.30.9.10">
    <property type="entry name" value="D-Amino Acid Oxidase, subunit A, domain 2"/>
    <property type="match status" value="1"/>
</dbReference>
<dbReference type="PANTHER" id="PTHR13847">
    <property type="entry name" value="SARCOSINE DEHYDROGENASE-RELATED"/>
    <property type="match status" value="1"/>
</dbReference>
<dbReference type="Pfam" id="PF01266">
    <property type="entry name" value="DAO"/>
    <property type="match status" value="1"/>
</dbReference>
<keyword evidence="4" id="KW-1185">Reference proteome</keyword>
<reference evidence="4" key="1">
    <citation type="submission" date="2016-10" db="EMBL/GenBank/DDBJ databases">
        <authorList>
            <person name="Varghese N."/>
            <person name="Submissions S."/>
        </authorList>
    </citation>
    <scope>NUCLEOTIDE SEQUENCE [LARGE SCALE GENOMIC DNA]</scope>
    <source>
        <strain evidence="4">CGMCC 1.10789</strain>
    </source>
</reference>
<feature type="domain" description="FAD dependent oxidoreductase" evidence="2">
    <location>
        <begin position="35"/>
        <end position="383"/>
    </location>
</feature>
<dbReference type="SUPFAM" id="SSF51905">
    <property type="entry name" value="FAD/NAD(P)-binding domain"/>
    <property type="match status" value="1"/>
</dbReference>
<name>A0A1G9E322_9RHOB</name>
<dbReference type="InterPro" id="IPR036188">
    <property type="entry name" value="FAD/NAD-bd_sf"/>
</dbReference>
<dbReference type="RefSeq" id="WP_092500356.1">
    <property type="nucleotide sequence ID" value="NZ_FNFV01000004.1"/>
</dbReference>
<dbReference type="AlphaFoldDB" id="A0A1G9E322"/>
<accession>A0A1G9E322</accession>
<dbReference type="OrthoDB" id="9806601at2"/>
<protein>
    <submittedName>
        <fullName evidence="3">Glycine/D-amino acid oxidase</fullName>
    </submittedName>
</protein>
<dbReference type="Gene3D" id="3.50.50.60">
    <property type="entry name" value="FAD/NAD(P)-binding domain"/>
    <property type="match status" value="1"/>
</dbReference>
<proteinExistence type="predicted"/>
<dbReference type="EMBL" id="FNFV01000004">
    <property type="protein sequence ID" value="SDK70480.1"/>
    <property type="molecule type" value="Genomic_DNA"/>
</dbReference>
<dbReference type="GO" id="GO:0005737">
    <property type="term" value="C:cytoplasm"/>
    <property type="evidence" value="ECO:0007669"/>
    <property type="project" value="TreeGrafter"/>
</dbReference>
<organism evidence="3 4">
    <name type="scientific">Meinhardsimonia xiamenensis</name>
    <dbReference type="NCBI Taxonomy" id="990712"/>
    <lineage>
        <taxon>Bacteria</taxon>
        <taxon>Pseudomonadati</taxon>
        <taxon>Pseudomonadota</taxon>
        <taxon>Alphaproteobacteria</taxon>
        <taxon>Rhodobacterales</taxon>
        <taxon>Paracoccaceae</taxon>
        <taxon>Meinhardsimonia</taxon>
    </lineage>
</organism>
<dbReference type="PANTHER" id="PTHR13847:SF281">
    <property type="entry name" value="FAD DEPENDENT OXIDOREDUCTASE DOMAIN-CONTAINING PROTEIN"/>
    <property type="match status" value="1"/>
</dbReference>
<gene>
    <name evidence="3" type="ORF">SAMN05216257_104130</name>
</gene>
<sequence length="435" mass="47572">MADDLFSPAYAPRSHWRDIPELGDRGEARLPARADVLVIGSGYTGLNAAIETARAGRHTVVIDAGAPGEGCSSRNGGQIGTSVKPSLEELSRRFGLERARAIREAGKEQLEWIEARIAELGISCDFRRAGRFHAAHTPQAYETLAREAERLHREEGIEAHVVPRSEQARELGSALYHGGVVYPRHARVHPGKLLAGYLAAAKATGATVVGHCPARAIARDGAGFAVKTTRGMIAARELVVATNGYSGPLLPWLRRRIIPIGSHVIATEPVPRALMDRLFPTDRVISDSRRVVYYYSASPDRSRVIFGGRVAAGDVGPEVSGPRLRAELARLFPELSQTRIERSWSGLVGYTFDTLMHIGRHEGIWFAAGYCGSGVGMASWLGWKLGLKILGRAEGATAFDDLPFPTRPFYTGRPWFLPAVVAWYRWRDARDIARA</sequence>
<keyword evidence="1" id="KW-0560">Oxidoreductase</keyword>
<evidence type="ECO:0000313" key="4">
    <source>
        <dbReference type="Proteomes" id="UP000199328"/>
    </source>
</evidence>
<evidence type="ECO:0000313" key="3">
    <source>
        <dbReference type="EMBL" id="SDK70480.1"/>
    </source>
</evidence>
<evidence type="ECO:0000256" key="1">
    <source>
        <dbReference type="ARBA" id="ARBA00023002"/>
    </source>
</evidence>